<keyword evidence="1" id="KW-0472">Membrane</keyword>
<protein>
    <submittedName>
        <fullName evidence="2">Uncharacterized protein</fullName>
    </submittedName>
</protein>
<keyword evidence="3" id="KW-1185">Reference proteome</keyword>
<organism evidence="2 3">
    <name type="scientific">Apiospora hydei</name>
    <dbReference type="NCBI Taxonomy" id="1337664"/>
    <lineage>
        <taxon>Eukaryota</taxon>
        <taxon>Fungi</taxon>
        <taxon>Dikarya</taxon>
        <taxon>Ascomycota</taxon>
        <taxon>Pezizomycotina</taxon>
        <taxon>Sordariomycetes</taxon>
        <taxon>Xylariomycetidae</taxon>
        <taxon>Amphisphaeriales</taxon>
        <taxon>Apiosporaceae</taxon>
        <taxon>Apiospora</taxon>
    </lineage>
</organism>
<proteinExistence type="predicted"/>
<keyword evidence="1" id="KW-0812">Transmembrane</keyword>
<dbReference type="RefSeq" id="XP_066673621.1">
    <property type="nucleotide sequence ID" value="XM_066806325.1"/>
</dbReference>
<comment type="caution">
    <text evidence="2">The sequence shown here is derived from an EMBL/GenBank/DDBJ whole genome shotgun (WGS) entry which is preliminary data.</text>
</comment>
<evidence type="ECO:0000256" key="1">
    <source>
        <dbReference type="SAM" id="Phobius"/>
    </source>
</evidence>
<reference evidence="2 3" key="1">
    <citation type="submission" date="2023-01" db="EMBL/GenBank/DDBJ databases">
        <title>Analysis of 21 Apiospora genomes using comparative genomics revels a genus with tremendous synthesis potential of carbohydrate active enzymes and secondary metabolites.</title>
        <authorList>
            <person name="Sorensen T."/>
        </authorList>
    </citation>
    <scope>NUCLEOTIDE SEQUENCE [LARGE SCALE GENOMIC DNA]</scope>
    <source>
        <strain evidence="2 3">CBS 114990</strain>
    </source>
</reference>
<evidence type="ECO:0000313" key="3">
    <source>
        <dbReference type="Proteomes" id="UP001433268"/>
    </source>
</evidence>
<evidence type="ECO:0000313" key="2">
    <source>
        <dbReference type="EMBL" id="KAK8091649.1"/>
    </source>
</evidence>
<sequence>MTFYDEVIHLLLNVSVWWFLFQYLSFEYLVLLEQRILLPEFEILEAKLRAPFEEITRGNRDALEIQFGG</sequence>
<name>A0ABR1X899_9PEZI</name>
<gene>
    <name evidence="2" type="ORF">PG997_002010</name>
</gene>
<dbReference type="GeneID" id="92039385"/>
<keyword evidence="1" id="KW-1133">Transmembrane helix</keyword>
<dbReference type="EMBL" id="JAQQWN010000003">
    <property type="protein sequence ID" value="KAK8091649.1"/>
    <property type="molecule type" value="Genomic_DNA"/>
</dbReference>
<dbReference type="Proteomes" id="UP001433268">
    <property type="component" value="Unassembled WGS sequence"/>
</dbReference>
<accession>A0ABR1X899</accession>
<feature type="transmembrane region" description="Helical" evidence="1">
    <location>
        <begin position="6"/>
        <end position="26"/>
    </location>
</feature>